<dbReference type="Gene3D" id="3.40.50.720">
    <property type="entry name" value="NAD(P)-binding Rossmann-like Domain"/>
    <property type="match status" value="1"/>
</dbReference>
<dbReference type="PANTHER" id="PTHR43477:SF4">
    <property type="entry name" value="DEHYDROGENASE_REDUCTASE SDR FAMILY MEMBER 6"/>
    <property type="match status" value="1"/>
</dbReference>
<dbReference type="EMBL" id="CAIIXF020000011">
    <property type="protein sequence ID" value="CAH1799238.1"/>
    <property type="molecule type" value="Genomic_DNA"/>
</dbReference>
<gene>
    <name evidence="15" type="ORF">OFUS_LOCUS23275</name>
</gene>
<dbReference type="InterPro" id="IPR020904">
    <property type="entry name" value="Sc_DH/Rdtase_CS"/>
</dbReference>
<name>A0A8S4PZT8_OWEFU</name>
<evidence type="ECO:0000256" key="13">
    <source>
        <dbReference type="ARBA" id="ARBA00043199"/>
    </source>
</evidence>
<dbReference type="GO" id="GO:0005737">
    <property type="term" value="C:cytoplasm"/>
    <property type="evidence" value="ECO:0007669"/>
    <property type="project" value="TreeGrafter"/>
</dbReference>
<evidence type="ECO:0000256" key="4">
    <source>
        <dbReference type="ARBA" id="ARBA00023027"/>
    </source>
</evidence>
<keyword evidence="16" id="KW-1185">Reference proteome</keyword>
<accession>A0A8S4PZT8</accession>
<evidence type="ECO:0000256" key="2">
    <source>
        <dbReference type="ARBA" id="ARBA00006484"/>
    </source>
</evidence>
<dbReference type="OrthoDB" id="47007at2759"/>
<comment type="pathway">
    <text evidence="1">Siderophore biosynthesis.</text>
</comment>
<dbReference type="EC" id="1.1.1.30" evidence="7"/>
<dbReference type="AlphaFoldDB" id="A0A8S4PZT8"/>
<proteinExistence type="inferred from homology"/>
<organism evidence="15 16">
    <name type="scientific">Owenia fusiformis</name>
    <name type="common">Polychaete worm</name>
    <dbReference type="NCBI Taxonomy" id="6347"/>
    <lineage>
        <taxon>Eukaryota</taxon>
        <taxon>Metazoa</taxon>
        <taxon>Spiralia</taxon>
        <taxon>Lophotrochozoa</taxon>
        <taxon>Annelida</taxon>
        <taxon>Polychaeta</taxon>
        <taxon>Sedentaria</taxon>
        <taxon>Canalipalpata</taxon>
        <taxon>Sabellida</taxon>
        <taxon>Oweniida</taxon>
        <taxon>Oweniidae</taxon>
        <taxon>Owenia</taxon>
    </lineage>
</organism>
<dbReference type="Pfam" id="PF13561">
    <property type="entry name" value="adh_short_C2"/>
    <property type="match status" value="1"/>
</dbReference>
<dbReference type="GO" id="GO:0003858">
    <property type="term" value="F:3-hydroxybutyrate dehydrogenase activity"/>
    <property type="evidence" value="ECO:0007669"/>
    <property type="project" value="UniProtKB-EC"/>
</dbReference>
<evidence type="ECO:0000313" key="15">
    <source>
        <dbReference type="EMBL" id="CAH1799238.1"/>
    </source>
</evidence>
<reference evidence="15" key="1">
    <citation type="submission" date="2022-03" db="EMBL/GenBank/DDBJ databases">
        <authorList>
            <person name="Martin C."/>
        </authorList>
    </citation>
    <scope>NUCLEOTIDE SEQUENCE</scope>
</reference>
<evidence type="ECO:0000256" key="9">
    <source>
        <dbReference type="ARBA" id="ARBA00041727"/>
    </source>
</evidence>
<comment type="similarity">
    <text evidence="2">Belongs to the short-chain dehydrogenases/reductases (SDR) family.</text>
</comment>
<dbReference type="EC" id="1.1.1.104" evidence="6"/>
<evidence type="ECO:0000256" key="10">
    <source>
        <dbReference type="ARBA" id="ARBA00042309"/>
    </source>
</evidence>
<keyword evidence="4" id="KW-0520">NAD</keyword>
<dbReference type="InterPro" id="IPR051122">
    <property type="entry name" value="SDR_DHRS6-like"/>
</dbReference>
<dbReference type="FunFam" id="3.40.50.720:FF:000084">
    <property type="entry name" value="Short-chain dehydrogenase reductase"/>
    <property type="match status" value="1"/>
</dbReference>
<keyword evidence="3" id="KW-0560">Oxidoreductase</keyword>
<evidence type="ECO:0000256" key="14">
    <source>
        <dbReference type="ARBA" id="ARBA00049550"/>
    </source>
</evidence>
<comment type="pathway">
    <text evidence="5">Amino-acid metabolism.</text>
</comment>
<evidence type="ECO:0000256" key="3">
    <source>
        <dbReference type="ARBA" id="ARBA00023002"/>
    </source>
</evidence>
<dbReference type="InterPro" id="IPR002347">
    <property type="entry name" value="SDR_fam"/>
</dbReference>
<dbReference type="InterPro" id="IPR036291">
    <property type="entry name" value="NAD(P)-bd_dom_sf"/>
</dbReference>
<evidence type="ECO:0000256" key="7">
    <source>
        <dbReference type="ARBA" id="ARBA00038959"/>
    </source>
</evidence>
<evidence type="ECO:0000256" key="11">
    <source>
        <dbReference type="ARBA" id="ARBA00042565"/>
    </source>
</evidence>
<comment type="caution">
    <text evidence="15">The sequence shown here is derived from an EMBL/GenBank/DDBJ whole genome shotgun (WGS) entry which is preliminary data.</text>
</comment>
<sequence>MGKYLLFELKFADIYLREVLSRFEADHGISYILKMGRLDGKVIVLSAGAQGMGRAAAEAFAKEGATVYATDINKEKLMELSGVAGITPEVLDVTKKDDIVAFAAKIPKIDVLFNCAGFVHNGTILETDEAAWDFSFNVNVKSMYLMTKEFLPKMIAQGKGNIINMASVASSIKGAPNRCVYGATKAAVIGFTKALSADHISQGVRCNCICPGTVTTPSLLGRINALPDPEQSMKDFIARQPMKRMAGPEEVAHLLVYLASDESQFTTGSSVVIDGGWSN</sequence>
<dbReference type="SUPFAM" id="SSF51735">
    <property type="entry name" value="NAD(P)-binding Rossmann-fold domains"/>
    <property type="match status" value="1"/>
</dbReference>
<evidence type="ECO:0000256" key="6">
    <source>
        <dbReference type="ARBA" id="ARBA00038956"/>
    </source>
</evidence>
<dbReference type="PANTHER" id="PTHR43477">
    <property type="entry name" value="DIHYDROANTICAPSIN 7-DEHYDROGENASE"/>
    <property type="match status" value="1"/>
</dbReference>
<dbReference type="CDD" id="cd05368">
    <property type="entry name" value="DHRS6_like_SDR_c"/>
    <property type="match status" value="1"/>
</dbReference>
<evidence type="ECO:0000313" key="16">
    <source>
        <dbReference type="Proteomes" id="UP000749559"/>
    </source>
</evidence>
<dbReference type="GO" id="GO:0019290">
    <property type="term" value="P:siderophore biosynthetic process"/>
    <property type="evidence" value="ECO:0007669"/>
    <property type="project" value="TreeGrafter"/>
</dbReference>
<dbReference type="GO" id="GO:0016617">
    <property type="term" value="F:4-oxoproline reductase activity"/>
    <property type="evidence" value="ECO:0007669"/>
    <property type="project" value="UniProtKB-EC"/>
</dbReference>
<evidence type="ECO:0000256" key="8">
    <source>
        <dbReference type="ARBA" id="ARBA00039194"/>
    </source>
</evidence>
<comment type="catalytic activity">
    <reaction evidence="14">
        <text>(R)-3-hydroxybutanoate + NAD(+) = acetoacetate + NADH + H(+)</text>
        <dbReference type="Rhea" id="RHEA:20521"/>
        <dbReference type="ChEBI" id="CHEBI:10983"/>
        <dbReference type="ChEBI" id="CHEBI:13705"/>
        <dbReference type="ChEBI" id="CHEBI:15378"/>
        <dbReference type="ChEBI" id="CHEBI:57540"/>
        <dbReference type="ChEBI" id="CHEBI:57945"/>
        <dbReference type="EC" id="1.1.1.30"/>
    </reaction>
</comment>
<evidence type="ECO:0000256" key="5">
    <source>
        <dbReference type="ARBA" id="ARBA00034698"/>
    </source>
</evidence>
<dbReference type="Proteomes" id="UP000749559">
    <property type="component" value="Unassembled WGS sequence"/>
</dbReference>
<dbReference type="PROSITE" id="PS00061">
    <property type="entry name" value="ADH_SHORT"/>
    <property type="match status" value="1"/>
</dbReference>
<evidence type="ECO:0000256" key="12">
    <source>
        <dbReference type="ARBA" id="ARBA00043083"/>
    </source>
</evidence>
<evidence type="ECO:0000256" key="1">
    <source>
        <dbReference type="ARBA" id="ARBA00004924"/>
    </source>
</evidence>
<protein>
    <recommendedName>
        <fullName evidence="8">Dehydrogenase/reductase SDR family member 6</fullName>
        <ecNumber evidence="6">1.1.1.104</ecNumber>
        <ecNumber evidence="7">1.1.1.30</ecNumber>
    </recommendedName>
    <alternativeName>
        <fullName evidence="12">(R)-beta-hydroxybutyrate dehydrogenase</fullName>
    </alternativeName>
    <alternativeName>
        <fullName evidence="10">3-hydroxybutyrate dehydrogenase type 2</fullName>
    </alternativeName>
    <alternativeName>
        <fullName evidence="13">4-oxo-L-proline reductase</fullName>
    </alternativeName>
    <alternativeName>
        <fullName evidence="11">Oxidoreductase UCPA</fullName>
    </alternativeName>
    <alternativeName>
        <fullName evidence="9">Short chain dehydrogenase/reductase family 15C member 1</fullName>
    </alternativeName>
</protein>
<dbReference type="PRINTS" id="PR00081">
    <property type="entry name" value="GDHRDH"/>
</dbReference>
<dbReference type="PRINTS" id="PR00080">
    <property type="entry name" value="SDRFAMILY"/>
</dbReference>